<keyword evidence="1" id="KW-0472">Membrane</keyword>
<accession>A0ABS5RSI5</accession>
<evidence type="ECO:0000313" key="3">
    <source>
        <dbReference type="Proteomes" id="UP001519535"/>
    </source>
</evidence>
<feature type="transmembrane region" description="Helical" evidence="1">
    <location>
        <begin position="21"/>
        <end position="42"/>
    </location>
</feature>
<protein>
    <submittedName>
        <fullName evidence="2">Conjugal transfer protein</fullName>
    </submittedName>
</protein>
<name>A0ABS5RSI5_9MYCO</name>
<proteinExistence type="predicted"/>
<dbReference type="Proteomes" id="UP001519535">
    <property type="component" value="Unassembled WGS sequence"/>
</dbReference>
<evidence type="ECO:0000256" key="1">
    <source>
        <dbReference type="SAM" id="Phobius"/>
    </source>
</evidence>
<sequence>MKLNRTWTARLGGIEGWGRRLGRPIVLGLAALAGLNLVWQWLFGAPVDVAGPSRTAVNKAAVVSSFVQDYVSSWLTATNSDTTTLAQFVTVNPTEMRLPATPALVITSPTVVAVSFAGMGGKKHDAELYSVVVGVNERPYESASPHRTLYRVPVLWSKYGPRAISLPARVGGPGPGAELPLPYTATLAASDPAFAAVQGFLTAYLTSAGGVERFTSAESMLTGLGDAYQTVTVTGVRAAGGTPPATPTEHQTVRVLARADAVTSQYAPMQLTYPLTLRGLGGRWVVAGIDQTPAVSVDDELTPVVNPAHPAGS</sequence>
<dbReference type="InterPro" id="IPR024735">
    <property type="entry name" value="TcpC"/>
</dbReference>
<keyword evidence="3" id="KW-1185">Reference proteome</keyword>
<organism evidence="2 3">
    <name type="scientific">Mycolicibacter acidiphilus</name>
    <dbReference type="NCBI Taxonomy" id="2835306"/>
    <lineage>
        <taxon>Bacteria</taxon>
        <taxon>Bacillati</taxon>
        <taxon>Actinomycetota</taxon>
        <taxon>Actinomycetes</taxon>
        <taxon>Mycobacteriales</taxon>
        <taxon>Mycobacteriaceae</taxon>
        <taxon>Mycolicibacter</taxon>
    </lineage>
</organism>
<keyword evidence="1" id="KW-1133">Transmembrane helix</keyword>
<dbReference type="EMBL" id="JAHCLR010000066">
    <property type="protein sequence ID" value="MBS9535924.1"/>
    <property type="molecule type" value="Genomic_DNA"/>
</dbReference>
<reference evidence="2 3" key="1">
    <citation type="submission" date="2021-05" db="EMBL/GenBank/DDBJ databases">
        <title>Mycobacterium acidophilum sp. nov., an extremely acid-tolerant member of the genus Mycobacterium.</title>
        <authorList>
            <person name="Xia J."/>
        </authorList>
    </citation>
    <scope>NUCLEOTIDE SEQUENCE [LARGE SCALE GENOMIC DNA]</scope>
    <source>
        <strain evidence="2 3">M1</strain>
    </source>
</reference>
<dbReference type="Pfam" id="PF12642">
    <property type="entry name" value="TpcC"/>
    <property type="match status" value="1"/>
</dbReference>
<comment type="caution">
    <text evidence="2">The sequence shown here is derived from an EMBL/GenBank/DDBJ whole genome shotgun (WGS) entry which is preliminary data.</text>
</comment>
<evidence type="ECO:0000313" key="2">
    <source>
        <dbReference type="EMBL" id="MBS9535924.1"/>
    </source>
</evidence>
<keyword evidence="1" id="KW-0812">Transmembrane</keyword>
<gene>
    <name evidence="2" type="ORF">KIH27_20280</name>
</gene>